<keyword evidence="1" id="KW-0479">Metal-binding</keyword>
<accession>A0AAD8S7M3</accession>
<feature type="compositionally biased region" description="Low complexity" evidence="5">
    <location>
        <begin position="952"/>
        <end position="990"/>
    </location>
</feature>
<dbReference type="EMBL" id="JAUUTY010000004">
    <property type="protein sequence ID" value="KAK1646972.1"/>
    <property type="molecule type" value="Genomic_DNA"/>
</dbReference>
<dbReference type="Pfam" id="PF03108">
    <property type="entry name" value="DBD_Tnp_Mut"/>
    <property type="match status" value="1"/>
</dbReference>
<gene>
    <name evidence="7" type="ORF">QYE76_064777</name>
</gene>
<dbReference type="GO" id="GO:0008270">
    <property type="term" value="F:zinc ion binding"/>
    <property type="evidence" value="ECO:0007669"/>
    <property type="project" value="UniProtKB-KW"/>
</dbReference>
<dbReference type="AlphaFoldDB" id="A0AAD8S7M3"/>
<feature type="compositionally biased region" description="Pro residues" evidence="5">
    <location>
        <begin position="939"/>
        <end position="951"/>
    </location>
</feature>
<dbReference type="InterPro" id="IPR004332">
    <property type="entry name" value="Transposase_MuDR"/>
</dbReference>
<dbReference type="PANTHER" id="PTHR31973:SF187">
    <property type="entry name" value="MUTATOR TRANSPOSASE MUDRA PROTEIN"/>
    <property type="match status" value="1"/>
</dbReference>
<evidence type="ECO:0000256" key="2">
    <source>
        <dbReference type="ARBA" id="ARBA00022771"/>
    </source>
</evidence>
<evidence type="ECO:0000313" key="7">
    <source>
        <dbReference type="EMBL" id="KAK1646972.1"/>
    </source>
</evidence>
<evidence type="ECO:0000256" key="4">
    <source>
        <dbReference type="PROSITE-ProRule" id="PRU00325"/>
    </source>
</evidence>
<feature type="domain" description="SWIM-type" evidence="6">
    <location>
        <begin position="792"/>
        <end position="824"/>
    </location>
</feature>
<feature type="compositionally biased region" description="Gly residues" evidence="5">
    <location>
        <begin position="43"/>
        <end position="52"/>
    </location>
</feature>
<protein>
    <recommendedName>
        <fullName evidence="6">SWIM-type domain-containing protein</fullName>
    </recommendedName>
</protein>
<proteinExistence type="predicted"/>
<feature type="region of interest" description="Disordered" evidence="5">
    <location>
        <begin position="258"/>
        <end position="278"/>
    </location>
</feature>
<evidence type="ECO:0000313" key="8">
    <source>
        <dbReference type="Proteomes" id="UP001231189"/>
    </source>
</evidence>
<sequence>MRRRAARWWRRDRSGTAGGGARRRGGASQASRGWRSRRSRGGAVAGGAAGGGAGAGGCGVAREDVAAVAQPSPEQKAATAFARAVVASPCKSSHRWASSFGGGVDLDDDIWEIRFHFSGEDNLERTISRSDITVLNLLALVEQRGYGIRDYMYYVKERGKGKEGMEVVDSMAKVDEMLELYDSENVLNITVVKDKAEWPIGLNREDVEATNVVDVPVVLSDNKSGVNFMANEVEEVYPVAIDYSDVVYIGTQHSSTMNKGKGKLVAESDEDEDLEDRYDSDKEINDNEVGEYEAEYMYYDGEYRPELAAAEREAAIEADLELMREFRKKRHAAQNAENEEIMDKLQKMKEQKADPFLHFEGDTDVEEIFEAEEDSEVEEIIEKIIPLKNKAAKCGPTSSSHHEVVKFEEGNYFMPTSDEESSPDEVADSDDDGFVSKFVPASGRKRRLKKMKKRVWYDETRANPHEQIGMKLCFTDVYQFRRALRTYHIAQLRNFQYWRNDSDRIIVFCPREDDGCPFYISASKIAHEKTFCIRKILGVHTCIADGQHTKVTIDWLAKQSEQAVRIDPNTTVDTLIDNAKQKWGVPVPRSKAYRARKKAFAVVMGDQKAQYTRLRDYLQAVLDTNPGSRCIVTTKHLVEYPSTNPRGPELKKHMDAASYCYTKPEFDRAMDAMKADCEEAYNWLMQIPVETWARHAFDTNCKTDLVVNNISEVFNKMILDVRNKPIRTMLEGLRNKVMVKNSGTREKTERTRWEITPHYTEKLEEAKRWSRECTAKNCDVDLWQVSNSRRNCAVNLKNHTCSCRKWDITGVPCSHAVAAIMKVRQHPEDYVHEFFKKPLYKEAYKHVVYPVPGPDDWKKTETDDIDPPVFREKPGRKQVKRRKGQFEVPAPRDTSRMASITCSNCKVVGHRYTSCQAPLKPQLQVRKNKHQSTRQSDEAPPPAPPAAPAPPTARAAPEAPIGRATPAAPRGRAAPAAPRGRAAPAATRGRAPPPAPRFSAPRTSTAPAPDVPRRVSGRKRLLTGRMKGYLTAGKFTYRQDPPAPAPDA</sequence>
<feature type="region of interest" description="Disordered" evidence="5">
    <location>
        <begin position="858"/>
        <end position="887"/>
    </location>
</feature>
<dbReference type="PROSITE" id="PS50966">
    <property type="entry name" value="ZF_SWIM"/>
    <property type="match status" value="1"/>
</dbReference>
<comment type="caution">
    <text evidence="7">The sequence shown here is derived from an EMBL/GenBank/DDBJ whole genome shotgun (WGS) entry which is preliminary data.</text>
</comment>
<dbReference type="PANTHER" id="PTHR31973">
    <property type="entry name" value="POLYPROTEIN, PUTATIVE-RELATED"/>
    <property type="match status" value="1"/>
</dbReference>
<dbReference type="Pfam" id="PF04434">
    <property type="entry name" value="SWIM"/>
    <property type="match status" value="1"/>
</dbReference>
<evidence type="ECO:0000256" key="1">
    <source>
        <dbReference type="ARBA" id="ARBA00022723"/>
    </source>
</evidence>
<dbReference type="SMART" id="SM00575">
    <property type="entry name" value="ZnF_PMZ"/>
    <property type="match status" value="1"/>
</dbReference>
<evidence type="ECO:0000256" key="5">
    <source>
        <dbReference type="SAM" id="MobiDB-lite"/>
    </source>
</evidence>
<evidence type="ECO:0000256" key="3">
    <source>
        <dbReference type="ARBA" id="ARBA00022833"/>
    </source>
</evidence>
<feature type="region of interest" description="Disordered" evidence="5">
    <location>
        <begin position="1"/>
        <end position="52"/>
    </location>
</feature>
<keyword evidence="8" id="KW-1185">Reference proteome</keyword>
<organism evidence="7 8">
    <name type="scientific">Lolium multiflorum</name>
    <name type="common">Italian ryegrass</name>
    <name type="synonym">Lolium perenne subsp. multiflorum</name>
    <dbReference type="NCBI Taxonomy" id="4521"/>
    <lineage>
        <taxon>Eukaryota</taxon>
        <taxon>Viridiplantae</taxon>
        <taxon>Streptophyta</taxon>
        <taxon>Embryophyta</taxon>
        <taxon>Tracheophyta</taxon>
        <taxon>Spermatophyta</taxon>
        <taxon>Magnoliopsida</taxon>
        <taxon>Liliopsida</taxon>
        <taxon>Poales</taxon>
        <taxon>Poaceae</taxon>
        <taxon>BOP clade</taxon>
        <taxon>Pooideae</taxon>
        <taxon>Poodae</taxon>
        <taxon>Poeae</taxon>
        <taxon>Poeae Chloroplast Group 2 (Poeae type)</taxon>
        <taxon>Loliodinae</taxon>
        <taxon>Loliinae</taxon>
        <taxon>Lolium</taxon>
    </lineage>
</organism>
<feature type="region of interest" description="Disordered" evidence="5">
    <location>
        <begin position="919"/>
        <end position="1025"/>
    </location>
</feature>
<dbReference type="Proteomes" id="UP001231189">
    <property type="component" value="Unassembled WGS sequence"/>
</dbReference>
<name>A0AAD8S7M3_LOLMU</name>
<reference evidence="7" key="1">
    <citation type="submission" date="2023-07" db="EMBL/GenBank/DDBJ databases">
        <title>A chromosome-level genome assembly of Lolium multiflorum.</title>
        <authorList>
            <person name="Chen Y."/>
            <person name="Copetti D."/>
            <person name="Kolliker R."/>
            <person name="Studer B."/>
        </authorList>
    </citation>
    <scope>NUCLEOTIDE SEQUENCE</scope>
    <source>
        <strain evidence="7">02402/16</strain>
        <tissue evidence="7">Leaf</tissue>
    </source>
</reference>
<dbReference type="InterPro" id="IPR007527">
    <property type="entry name" value="Znf_SWIM"/>
</dbReference>
<dbReference type="InterPro" id="IPR006564">
    <property type="entry name" value="Znf_PMZ"/>
</dbReference>
<keyword evidence="3" id="KW-0862">Zinc</keyword>
<keyword evidence="2 4" id="KW-0863">Zinc-finger</keyword>
<feature type="compositionally biased region" description="Acidic residues" evidence="5">
    <location>
        <begin position="267"/>
        <end position="276"/>
    </location>
</feature>
<evidence type="ECO:0000259" key="6">
    <source>
        <dbReference type="PROSITE" id="PS50966"/>
    </source>
</evidence>